<dbReference type="OrthoDB" id="2922289at2759"/>
<accession>A0A2G5HB88</accession>
<dbReference type="AlphaFoldDB" id="A0A2G5HB88"/>
<gene>
    <name evidence="2" type="ORF">CB0940_07669</name>
</gene>
<evidence type="ECO:0000313" key="3">
    <source>
        <dbReference type="Proteomes" id="UP000230605"/>
    </source>
</evidence>
<comment type="caution">
    <text evidence="2">The sequence shown here is derived from an EMBL/GenBank/DDBJ whole genome shotgun (WGS) entry which is preliminary data.</text>
</comment>
<evidence type="ECO:0000313" key="2">
    <source>
        <dbReference type="EMBL" id="PIA89553.1"/>
    </source>
</evidence>
<name>A0A2G5HB88_CERBT</name>
<dbReference type="PANTHER" id="PTHR40788:SF2">
    <property type="entry name" value="CLR5 DOMAIN-CONTAINING PROTEIN"/>
    <property type="match status" value="1"/>
</dbReference>
<protein>
    <submittedName>
        <fullName evidence="2">Uncharacterized protein</fullName>
    </submittedName>
</protein>
<evidence type="ECO:0000256" key="1">
    <source>
        <dbReference type="SAM" id="MobiDB-lite"/>
    </source>
</evidence>
<dbReference type="Proteomes" id="UP000230605">
    <property type="component" value="Chromosome 5"/>
</dbReference>
<dbReference type="EMBL" id="LKMD01000108">
    <property type="protein sequence ID" value="PIA89553.1"/>
    <property type="molecule type" value="Genomic_DNA"/>
</dbReference>
<feature type="region of interest" description="Disordered" evidence="1">
    <location>
        <begin position="162"/>
        <end position="181"/>
    </location>
</feature>
<dbReference type="PANTHER" id="PTHR40788">
    <property type="entry name" value="CLR5 DOMAIN-CONTAINING PROTEIN-RELATED"/>
    <property type="match status" value="1"/>
</dbReference>
<sequence length="356" mass="40764">MTNIVDELQHTIDSEPKAKELISAYCAAQIGDLSILCECIRQLELYQPWANMFVNNLVDLESDIVADYEKQSRPWYRLRDATKGSADVLARYETPTTERFGYPVDKRRTKETTDAMRLAEQNLDTFWNKVDELVHRNAGDLRNTAVRELMLQPRLLHRTPEWLDPETKQDNNASQAKKNQQVDALCKPLSEIYFDLELRTETSGNDKGVHIAQPRTKPKTRGAPASTPAPVDDNNNILPEENLLDPQPIFEVDNRALKVFKTIFYTPSSGSTPGELPWADFVHAMVATGFKSEKLYGSVWQFSPTKLDVERSIQFHEPHPSGKIPYWIARRHGRRLNRAYGWFGGMFKLAEKKETA</sequence>
<proteinExistence type="predicted"/>
<reference evidence="2 3" key="1">
    <citation type="submission" date="2015-10" db="EMBL/GenBank/DDBJ databases">
        <title>The cercosporin biosynthetic gene cluster was horizontally transferred to several fungal lineages and shown to be expanded in Cercospora beticola based on microsynteny with recipient genomes.</title>
        <authorList>
            <person name="De Jonge R."/>
            <person name="Ebert M.K."/>
            <person name="Suttle J.C."/>
            <person name="Jurick Ii W.M."/>
            <person name="Secor G.A."/>
            <person name="Thomma B.P."/>
            <person name="Van De Peer Y."/>
            <person name="Bolton M.D."/>
        </authorList>
    </citation>
    <scope>NUCLEOTIDE SEQUENCE [LARGE SCALE GENOMIC DNA]</scope>
    <source>
        <strain evidence="2 3">09-40</strain>
    </source>
</reference>
<feature type="compositionally biased region" description="Polar residues" evidence="1">
    <location>
        <begin position="170"/>
        <end position="181"/>
    </location>
</feature>
<organism evidence="2 3">
    <name type="scientific">Cercospora beticola</name>
    <name type="common">Sugarbeet leaf spot fungus</name>
    <dbReference type="NCBI Taxonomy" id="122368"/>
    <lineage>
        <taxon>Eukaryota</taxon>
        <taxon>Fungi</taxon>
        <taxon>Dikarya</taxon>
        <taxon>Ascomycota</taxon>
        <taxon>Pezizomycotina</taxon>
        <taxon>Dothideomycetes</taxon>
        <taxon>Dothideomycetidae</taxon>
        <taxon>Mycosphaerellales</taxon>
        <taxon>Mycosphaerellaceae</taxon>
        <taxon>Cercospora</taxon>
    </lineage>
</organism>
<feature type="region of interest" description="Disordered" evidence="1">
    <location>
        <begin position="205"/>
        <end position="236"/>
    </location>
</feature>